<dbReference type="EMBL" id="JAVIJP010000066">
    <property type="protein sequence ID" value="KAL3620950.1"/>
    <property type="molecule type" value="Genomic_DNA"/>
</dbReference>
<proteinExistence type="predicted"/>
<protein>
    <submittedName>
        <fullName evidence="1">Uncharacterized protein</fullName>
    </submittedName>
</protein>
<dbReference type="AlphaFoldDB" id="A0ABD3BW74"/>
<sequence length="98" mass="11103">MDVYTIEWATVHGWLDKWQGVKYFNFSTTRQPRPAALEQGFGSKTATYEDYCGGKCGSRIQRLPALTMRPGGRVLEFVYVTSPGAQPPQFPLTLDVKW</sequence>
<evidence type="ECO:0000313" key="1">
    <source>
        <dbReference type="EMBL" id="KAL3620950.1"/>
    </source>
</evidence>
<keyword evidence="2" id="KW-1185">Reference proteome</keyword>
<gene>
    <name evidence="1" type="ORF">CASFOL_035862</name>
</gene>
<organism evidence="1 2">
    <name type="scientific">Castilleja foliolosa</name>
    <dbReference type="NCBI Taxonomy" id="1961234"/>
    <lineage>
        <taxon>Eukaryota</taxon>
        <taxon>Viridiplantae</taxon>
        <taxon>Streptophyta</taxon>
        <taxon>Embryophyta</taxon>
        <taxon>Tracheophyta</taxon>
        <taxon>Spermatophyta</taxon>
        <taxon>Magnoliopsida</taxon>
        <taxon>eudicotyledons</taxon>
        <taxon>Gunneridae</taxon>
        <taxon>Pentapetalae</taxon>
        <taxon>asterids</taxon>
        <taxon>lamiids</taxon>
        <taxon>Lamiales</taxon>
        <taxon>Orobanchaceae</taxon>
        <taxon>Pedicularideae</taxon>
        <taxon>Castillejinae</taxon>
        <taxon>Castilleja</taxon>
    </lineage>
</organism>
<comment type="caution">
    <text evidence="1">The sequence shown here is derived from an EMBL/GenBank/DDBJ whole genome shotgun (WGS) entry which is preliminary data.</text>
</comment>
<dbReference type="Proteomes" id="UP001632038">
    <property type="component" value="Unassembled WGS sequence"/>
</dbReference>
<evidence type="ECO:0000313" key="2">
    <source>
        <dbReference type="Proteomes" id="UP001632038"/>
    </source>
</evidence>
<name>A0ABD3BW74_9LAMI</name>
<accession>A0ABD3BW74</accession>
<reference evidence="2" key="1">
    <citation type="journal article" date="2024" name="IScience">
        <title>Strigolactones Initiate the Formation of Haustorium-like Structures in Castilleja.</title>
        <authorList>
            <person name="Buerger M."/>
            <person name="Peterson D."/>
            <person name="Chory J."/>
        </authorList>
    </citation>
    <scope>NUCLEOTIDE SEQUENCE [LARGE SCALE GENOMIC DNA]</scope>
</reference>